<gene>
    <name evidence="1" type="ORF">COU30_01100</name>
</gene>
<name>A0A2M6P1S5_9BACT</name>
<evidence type="ECO:0000313" key="1">
    <source>
        <dbReference type="EMBL" id="PIR77682.1"/>
    </source>
</evidence>
<organism evidence="1 2">
    <name type="scientific">Candidatus Magasanikbacteria bacterium CG10_big_fil_rev_8_21_14_0_10_38_6</name>
    <dbReference type="NCBI Taxonomy" id="1974647"/>
    <lineage>
        <taxon>Bacteria</taxon>
        <taxon>Candidatus Magasanikiibacteriota</taxon>
    </lineage>
</organism>
<comment type="caution">
    <text evidence="1">The sequence shown here is derived from an EMBL/GenBank/DDBJ whole genome shotgun (WGS) entry which is preliminary data.</text>
</comment>
<reference evidence="2" key="1">
    <citation type="submission" date="2017-09" db="EMBL/GenBank/DDBJ databases">
        <title>Depth-based differentiation of microbial function through sediment-hosted aquifers and enrichment of novel symbionts in the deep terrestrial subsurface.</title>
        <authorList>
            <person name="Probst A.J."/>
            <person name="Ladd B."/>
            <person name="Jarett J.K."/>
            <person name="Geller-Mcgrath D.E."/>
            <person name="Sieber C.M.K."/>
            <person name="Emerson J.B."/>
            <person name="Anantharaman K."/>
            <person name="Thomas B.C."/>
            <person name="Malmstrom R."/>
            <person name="Stieglmeier M."/>
            <person name="Klingl A."/>
            <person name="Woyke T."/>
            <person name="Ryan C.M."/>
            <person name="Banfield J.F."/>
        </authorList>
    </citation>
    <scope>NUCLEOTIDE SEQUENCE [LARGE SCALE GENOMIC DNA]</scope>
</reference>
<evidence type="ECO:0000313" key="2">
    <source>
        <dbReference type="Proteomes" id="UP000228528"/>
    </source>
</evidence>
<dbReference type="Proteomes" id="UP000228528">
    <property type="component" value="Unassembled WGS sequence"/>
</dbReference>
<accession>A0A2M6P1S5</accession>
<dbReference type="AlphaFoldDB" id="A0A2M6P1S5"/>
<dbReference type="EMBL" id="PFBW01000047">
    <property type="protein sequence ID" value="PIR77682.1"/>
    <property type="molecule type" value="Genomic_DNA"/>
</dbReference>
<sequence length="85" mass="9449">MGTRTEAENTDVSVAEATVVTNGALAEISALEAFESSLDRHSSHFLVPLFVFPFRKLWFVESNSSPADGCPYLQRTLVYIFSNVY</sequence>
<proteinExistence type="predicted"/>
<protein>
    <submittedName>
        <fullName evidence="1">Uncharacterized protein</fullName>
    </submittedName>
</protein>